<dbReference type="RefSeq" id="WP_059148113.1">
    <property type="nucleotide sequence ID" value="NZ_LLZJ01000399.1"/>
</dbReference>
<dbReference type="EMBL" id="LLZJ01000399">
    <property type="protein sequence ID" value="KUL45739.1"/>
    <property type="molecule type" value="Genomic_DNA"/>
</dbReference>
<dbReference type="AlphaFoldDB" id="A0A0X3VLT0"/>
<organism evidence="2 3">
    <name type="scientific">Streptomyces violaceusniger</name>
    <dbReference type="NCBI Taxonomy" id="68280"/>
    <lineage>
        <taxon>Bacteria</taxon>
        <taxon>Bacillati</taxon>
        <taxon>Actinomycetota</taxon>
        <taxon>Actinomycetes</taxon>
        <taxon>Kitasatosporales</taxon>
        <taxon>Streptomycetaceae</taxon>
        <taxon>Streptomyces</taxon>
        <taxon>Streptomyces violaceusniger group</taxon>
    </lineage>
</organism>
<gene>
    <name evidence="2" type="ORF">ADL28_36670</name>
</gene>
<sequence>MAGILQMACPFYKEQLMWGNHLPYLGVAPVPIPYNDLTVDGLVGAVRHTNTNPEIVDNTPSPGGETQGNGAENAVTVLEHIHREA</sequence>
<dbReference type="Proteomes" id="UP000053413">
    <property type="component" value="Unassembled WGS sequence"/>
</dbReference>
<dbReference type="Gene3D" id="3.40.50.2000">
    <property type="entry name" value="Glycogen Phosphorylase B"/>
    <property type="match status" value="1"/>
</dbReference>
<accession>A0A0X3VLT0</accession>
<comment type="caution">
    <text evidence="2">The sequence shown here is derived from an EMBL/GenBank/DDBJ whole genome shotgun (WGS) entry which is preliminary data.</text>
</comment>
<feature type="region of interest" description="Disordered" evidence="1">
    <location>
        <begin position="51"/>
        <end position="70"/>
    </location>
</feature>
<evidence type="ECO:0000313" key="2">
    <source>
        <dbReference type="EMBL" id="KUL45739.1"/>
    </source>
</evidence>
<dbReference type="GeneID" id="97430013"/>
<proteinExistence type="predicted"/>
<feature type="compositionally biased region" description="Polar residues" evidence="1">
    <location>
        <begin position="51"/>
        <end position="61"/>
    </location>
</feature>
<dbReference type="OrthoDB" id="3253247at2"/>
<evidence type="ECO:0000256" key="1">
    <source>
        <dbReference type="SAM" id="MobiDB-lite"/>
    </source>
</evidence>
<reference evidence="3" key="1">
    <citation type="submission" date="2015-10" db="EMBL/GenBank/DDBJ databases">
        <authorList>
            <person name="Ju K.-S."/>
            <person name="Doroghazi J.R."/>
            <person name="Metcalf W.W."/>
        </authorList>
    </citation>
    <scope>NUCLEOTIDE SEQUENCE [LARGE SCALE GENOMIC DNA]</scope>
    <source>
        <strain evidence="3">NRRL F-8817</strain>
    </source>
</reference>
<evidence type="ECO:0000313" key="3">
    <source>
        <dbReference type="Proteomes" id="UP000053413"/>
    </source>
</evidence>
<dbReference type="SUPFAM" id="SSF53756">
    <property type="entry name" value="UDP-Glycosyltransferase/glycogen phosphorylase"/>
    <property type="match status" value="1"/>
</dbReference>
<protein>
    <submittedName>
        <fullName evidence="2">Uncharacterized protein</fullName>
    </submittedName>
</protein>
<name>A0A0X3VLT0_STRVO</name>